<protein>
    <recommendedName>
        <fullName evidence="1">PD-(D/E)XK endonuclease-like domain-containing protein</fullName>
    </recommendedName>
</protein>
<dbReference type="InterPro" id="IPR011604">
    <property type="entry name" value="PDDEXK-like_dom_sf"/>
</dbReference>
<proteinExistence type="predicted"/>
<feature type="domain" description="PD-(D/E)XK endonuclease-like" evidence="1">
    <location>
        <begin position="498"/>
        <end position="732"/>
    </location>
</feature>
<dbReference type="SUPFAM" id="SSF52540">
    <property type="entry name" value="P-loop containing nucleoside triphosphate hydrolases"/>
    <property type="match status" value="1"/>
</dbReference>
<evidence type="ECO:0000313" key="2">
    <source>
        <dbReference type="EMBL" id="PKT81384.1"/>
    </source>
</evidence>
<dbReference type="SUPFAM" id="SSF52980">
    <property type="entry name" value="Restriction endonuclease-like"/>
    <property type="match status" value="1"/>
</dbReference>
<dbReference type="RefSeq" id="WP_257534869.1">
    <property type="nucleotide sequence ID" value="NZ_CP063529.1"/>
</dbReference>
<dbReference type="InterPro" id="IPR011335">
    <property type="entry name" value="Restrct_endonuc-II-like"/>
</dbReference>
<gene>
    <name evidence="2" type="ORF">BCM31_06865</name>
</gene>
<dbReference type="AlphaFoldDB" id="A0A2N3PJN1"/>
<dbReference type="InterPro" id="IPR038726">
    <property type="entry name" value="PDDEXK_AddAB-type"/>
</dbReference>
<accession>A0A2N3PJN1</accession>
<dbReference type="Gene3D" id="3.90.320.10">
    <property type="match status" value="1"/>
</dbReference>
<dbReference type="EMBL" id="MBPK01000022">
    <property type="protein sequence ID" value="PKT81384.1"/>
    <property type="molecule type" value="Genomic_DNA"/>
</dbReference>
<reference evidence="2 3" key="1">
    <citation type="submission" date="2016-07" db="EMBL/GenBank/DDBJ databases">
        <title>Detection of Helicobacter winghamensis from caecal content of red fox (Vulpes vulpes).</title>
        <authorList>
            <person name="Zanoni R.G."/>
            <person name="Florio D."/>
            <person name="Caffara M."/>
            <person name="Renzi M."/>
            <person name="Parisi A."/>
            <person name="Pasquali F."/>
            <person name="Manfreda G."/>
        </authorList>
    </citation>
    <scope>NUCLEOTIDE SEQUENCE [LARGE SCALE GENOMIC DNA]</scope>
    <source>
        <strain evidence="2 3">295_13</strain>
    </source>
</reference>
<dbReference type="Pfam" id="PF12705">
    <property type="entry name" value="PDDEXK_1"/>
    <property type="match status" value="1"/>
</dbReference>
<dbReference type="GeneID" id="97290266"/>
<evidence type="ECO:0000313" key="3">
    <source>
        <dbReference type="Proteomes" id="UP000233350"/>
    </source>
</evidence>
<evidence type="ECO:0000259" key="1">
    <source>
        <dbReference type="Pfam" id="PF12705"/>
    </source>
</evidence>
<comment type="caution">
    <text evidence="2">The sequence shown here is derived from an EMBL/GenBank/DDBJ whole genome shotgun (WGS) entry which is preliminary data.</text>
</comment>
<sequence length="734" mass="86047">MKSFFAQNYAESFLPVAKSVGEFLEFVLRVEGKRKIPKYLRQYYLYKAIHSTDTQKLGEFAKNFTQFLQNSSFFLKFYDELCAECVPISALEKLDIYAFYDDHLQVLKSVFSAYQKLLEKHHFFDHYFLQDYVITFELLKGFSKIQMQIDGFLSHFEVIIFKEISKNIPFCFSIKIDIFNQDYYQKLFVLNLEIGAYIVTLEQGKFSILDFKKACDGAKNLQILEFQDRIAEVGGIFSQIDIWLKQNVLPEQISVILPDESFVEYLKLFDKARNFNFAMGQKLNALNVFQEILDSILQKSFGNFSEFETHLKKCLEQESLGAVSLIQEILDEFRFSLPYLESLEVNEQILVFLEILKEQSLDDVGGGRIRVMGILETRGVDLEYVIIPEFNASNVPSLSDKDIFLNTKIRESVGLPTRKNRENLQKHYYAELLGGAKEARILCLNNVVDKPSRFLLEDSIFGTQTPQKTSPAYSEYFLSGKALNYKEQQIIAPLNKDSFSATSLECFLTCKRKFYYRYVLGLKAQEQERVNIGSKIHEALREVYAQAQEFDAEILYKEFCRRLNVSVSARERFESELAKKYFKRVFDLEKERLKEGWNPVLFESDFSFMLEGFELKGRIDRIDKKGNELLVLDYKYKRSLKRDSVKSYDKSSDFQLPMYYLAVKMQNPKCNVDARFYDLYEADIIQEVDLEAKANALKSKLQEIKKEVREVDFSLTQKRYMCQYCDFIYLCNRY</sequence>
<dbReference type="STRING" id="556267.HWAG_01014"/>
<dbReference type="InterPro" id="IPR027417">
    <property type="entry name" value="P-loop_NTPase"/>
</dbReference>
<keyword evidence="3" id="KW-1185">Reference proteome</keyword>
<name>A0A2N3PJN1_9HELI</name>
<organism evidence="2 3">
    <name type="scientific">Helicobacter winghamensis</name>
    <dbReference type="NCBI Taxonomy" id="157268"/>
    <lineage>
        <taxon>Bacteria</taxon>
        <taxon>Pseudomonadati</taxon>
        <taxon>Campylobacterota</taxon>
        <taxon>Epsilonproteobacteria</taxon>
        <taxon>Campylobacterales</taxon>
        <taxon>Helicobacteraceae</taxon>
        <taxon>Helicobacter</taxon>
    </lineage>
</organism>
<dbReference type="Proteomes" id="UP000233350">
    <property type="component" value="Unassembled WGS sequence"/>
</dbReference>